<evidence type="ECO:0000256" key="6">
    <source>
        <dbReference type="RuleBase" id="RU361277"/>
    </source>
</evidence>
<feature type="domain" description="Enoyl reductase (ER)" evidence="7">
    <location>
        <begin position="12"/>
        <end position="375"/>
    </location>
</feature>
<dbReference type="Pfam" id="PF00107">
    <property type="entry name" value="ADH_zinc_N"/>
    <property type="match status" value="1"/>
</dbReference>
<organism evidence="8 9">
    <name type="scientific">Thermomonospora echinospora</name>
    <dbReference type="NCBI Taxonomy" id="1992"/>
    <lineage>
        <taxon>Bacteria</taxon>
        <taxon>Bacillati</taxon>
        <taxon>Actinomycetota</taxon>
        <taxon>Actinomycetes</taxon>
        <taxon>Streptosporangiales</taxon>
        <taxon>Thermomonosporaceae</taxon>
        <taxon>Thermomonospora</taxon>
    </lineage>
</organism>
<evidence type="ECO:0000313" key="9">
    <source>
        <dbReference type="Proteomes" id="UP000236723"/>
    </source>
</evidence>
<dbReference type="InterPro" id="IPR013154">
    <property type="entry name" value="ADH-like_N"/>
</dbReference>
<gene>
    <name evidence="8" type="ORF">SAMN04489712_11716</name>
</gene>
<accession>A0A1H6DGY0</accession>
<dbReference type="PANTHER" id="PTHR43880">
    <property type="entry name" value="ALCOHOL DEHYDROGENASE"/>
    <property type="match status" value="1"/>
</dbReference>
<keyword evidence="3 6" id="KW-0862">Zinc</keyword>
<evidence type="ECO:0000256" key="1">
    <source>
        <dbReference type="ARBA" id="ARBA00008072"/>
    </source>
</evidence>
<dbReference type="InterPro" id="IPR002328">
    <property type="entry name" value="ADH_Zn_CS"/>
</dbReference>
<dbReference type="PANTHER" id="PTHR43880:SF12">
    <property type="entry name" value="ALCOHOL DEHYDROGENASE CLASS-3"/>
    <property type="match status" value="1"/>
</dbReference>
<dbReference type="RefSeq" id="WP_103942204.1">
    <property type="nucleotide sequence ID" value="NZ_FNVO01000017.1"/>
</dbReference>
<dbReference type="SUPFAM" id="SSF50129">
    <property type="entry name" value="GroES-like"/>
    <property type="match status" value="2"/>
</dbReference>
<evidence type="ECO:0000259" key="7">
    <source>
        <dbReference type="SMART" id="SM00829"/>
    </source>
</evidence>
<evidence type="ECO:0000256" key="4">
    <source>
        <dbReference type="ARBA" id="ARBA00023002"/>
    </source>
</evidence>
<dbReference type="EMBL" id="FNVO01000017">
    <property type="protein sequence ID" value="SEG84509.1"/>
    <property type="molecule type" value="Genomic_DNA"/>
</dbReference>
<evidence type="ECO:0000256" key="2">
    <source>
        <dbReference type="ARBA" id="ARBA00022723"/>
    </source>
</evidence>
<dbReference type="Pfam" id="PF08240">
    <property type="entry name" value="ADH_N"/>
    <property type="match status" value="1"/>
</dbReference>
<dbReference type="InterPro" id="IPR011032">
    <property type="entry name" value="GroES-like_sf"/>
</dbReference>
<reference evidence="9" key="1">
    <citation type="submission" date="2016-10" db="EMBL/GenBank/DDBJ databases">
        <authorList>
            <person name="Varghese N."/>
            <person name="Submissions S."/>
        </authorList>
    </citation>
    <scope>NUCLEOTIDE SEQUENCE [LARGE SCALE GENOMIC DNA]</scope>
    <source>
        <strain evidence="9">DSM 43163</strain>
    </source>
</reference>
<dbReference type="GO" id="GO:0051903">
    <property type="term" value="F:S-(hydroxymethyl)glutathione dehydrogenase [NAD(P)+] activity"/>
    <property type="evidence" value="ECO:0007669"/>
    <property type="project" value="TreeGrafter"/>
</dbReference>
<dbReference type="CDD" id="cd08279">
    <property type="entry name" value="Zn_ADH_class_III"/>
    <property type="match status" value="1"/>
</dbReference>
<dbReference type="OrthoDB" id="334894at2"/>
<dbReference type="GO" id="GO:0046294">
    <property type="term" value="P:formaldehyde catabolic process"/>
    <property type="evidence" value="ECO:0007669"/>
    <property type="project" value="TreeGrafter"/>
</dbReference>
<keyword evidence="2 6" id="KW-0479">Metal-binding</keyword>
<keyword evidence="9" id="KW-1185">Reference proteome</keyword>
<evidence type="ECO:0000256" key="3">
    <source>
        <dbReference type="ARBA" id="ARBA00022833"/>
    </source>
</evidence>
<dbReference type="Proteomes" id="UP000236723">
    <property type="component" value="Unassembled WGS sequence"/>
</dbReference>
<dbReference type="Gene3D" id="3.90.180.10">
    <property type="entry name" value="Medium-chain alcohol dehydrogenases, catalytic domain"/>
    <property type="match status" value="1"/>
</dbReference>
<dbReference type="NCBIfam" id="TIGR03989">
    <property type="entry name" value="Rxyl_3153"/>
    <property type="match status" value="1"/>
</dbReference>
<dbReference type="SUPFAM" id="SSF51735">
    <property type="entry name" value="NAD(P)-binding Rossmann-fold domains"/>
    <property type="match status" value="1"/>
</dbReference>
<dbReference type="Gene3D" id="3.40.50.720">
    <property type="entry name" value="NAD(P)-binding Rossmann-like Domain"/>
    <property type="match status" value="1"/>
</dbReference>
<dbReference type="InterPro" id="IPR013149">
    <property type="entry name" value="ADH-like_C"/>
</dbReference>
<dbReference type="InterPro" id="IPR020843">
    <property type="entry name" value="ER"/>
</dbReference>
<dbReference type="AlphaFoldDB" id="A0A1H6DGY0"/>
<dbReference type="PROSITE" id="PS00059">
    <property type="entry name" value="ADH_ZINC"/>
    <property type="match status" value="1"/>
</dbReference>
<protein>
    <submittedName>
        <fullName evidence="8">S-(Hydroxymethyl)glutathione dehydrogenase / alcohol dehydrogenase</fullName>
    </submittedName>
</protein>
<dbReference type="GO" id="GO:0005829">
    <property type="term" value="C:cytosol"/>
    <property type="evidence" value="ECO:0007669"/>
    <property type="project" value="TreeGrafter"/>
</dbReference>
<dbReference type="SMART" id="SM00829">
    <property type="entry name" value="PKS_ER"/>
    <property type="match status" value="1"/>
</dbReference>
<evidence type="ECO:0000313" key="8">
    <source>
        <dbReference type="EMBL" id="SEG84509.1"/>
    </source>
</evidence>
<dbReference type="InterPro" id="IPR036291">
    <property type="entry name" value="NAD(P)-bd_dom_sf"/>
</dbReference>
<dbReference type="GO" id="GO:0008270">
    <property type="term" value="F:zinc ion binding"/>
    <property type="evidence" value="ECO:0007669"/>
    <property type="project" value="InterPro"/>
</dbReference>
<keyword evidence="4" id="KW-0560">Oxidoreductase</keyword>
<comment type="similarity">
    <text evidence="1 6">Belongs to the zinc-containing alcohol dehydrogenase family.</text>
</comment>
<keyword evidence="5" id="KW-0520">NAD</keyword>
<dbReference type="InterPro" id="IPR023921">
    <property type="entry name" value="ADH_Zn_actinomycetes"/>
</dbReference>
<comment type="cofactor">
    <cofactor evidence="6">
        <name>Zn(2+)</name>
        <dbReference type="ChEBI" id="CHEBI:29105"/>
    </cofactor>
</comment>
<evidence type="ECO:0000256" key="5">
    <source>
        <dbReference type="ARBA" id="ARBA00023027"/>
    </source>
</evidence>
<name>A0A1H6DGY0_9ACTN</name>
<proteinExistence type="inferred from homology"/>
<sequence length="381" mass="40575">MQTRAAILWEPHTDWSVEDIELDDPKAGEVKIKLTASGLCHSDEHLVTGDMVIPKEIAELMNLEQFPLIGGHEGAGEVVQVGPGVTTLQEGDHVVLSFVPACGRCPSCAMGQQHLCDLGAFLLAGRQISDFTSRHHSKSGKDLGTICCTGTFAPYTVVNEASCVKIDDWIPLDKAALVGCGVTTGWGAAVNAAAVQPGETVVVIGLGGIGMNAVQGAAMAGARHVVAVDPVDWKRERAGVFGATHTAASIEEAQAKVGELTWGANAEKAILTTGVATGDLIAPMMSLIAKGGRGVVTAVAPMTQEDVKLNLFEMAMMRKELVGCIFGNANPRRDIPRLLRLYQDGRLKLDELVTNTYTLDEVNQGYRDMRDGKNIRGMIIY</sequence>